<evidence type="ECO:0000313" key="8">
    <source>
        <dbReference type="Proteomes" id="UP000051176"/>
    </source>
</evidence>
<dbReference type="EMBL" id="AZCZ01000006">
    <property type="protein sequence ID" value="KRK38946.1"/>
    <property type="molecule type" value="Genomic_DNA"/>
</dbReference>
<comment type="subcellular location">
    <subcellularLocation>
        <location evidence="1">Membrane</location>
        <topology evidence="1">Multi-pass membrane protein</topology>
    </subcellularLocation>
</comment>
<feature type="transmembrane region" description="Helical" evidence="6">
    <location>
        <begin position="40"/>
        <end position="65"/>
    </location>
</feature>
<dbReference type="STRING" id="357278.IV61_GL002149"/>
<feature type="transmembrane region" description="Helical" evidence="6">
    <location>
        <begin position="360"/>
        <end position="381"/>
    </location>
</feature>
<dbReference type="PANTHER" id="PTHR42718">
    <property type="entry name" value="MAJOR FACILITATOR SUPERFAMILY MULTIDRUG TRANSPORTER MFSC"/>
    <property type="match status" value="1"/>
</dbReference>
<organism evidence="7 8">
    <name type="scientific">Levilactobacillus parabrevis ATCC 53295</name>
    <dbReference type="NCBI Taxonomy" id="1267003"/>
    <lineage>
        <taxon>Bacteria</taxon>
        <taxon>Bacillati</taxon>
        <taxon>Bacillota</taxon>
        <taxon>Bacilli</taxon>
        <taxon>Lactobacillales</taxon>
        <taxon>Lactobacillaceae</taxon>
        <taxon>Levilactobacillus</taxon>
    </lineage>
</organism>
<keyword evidence="2" id="KW-0813">Transport</keyword>
<accession>A0A0R1H5S0</accession>
<gene>
    <name evidence="7" type="ORF">FD07_GL002010</name>
</gene>
<evidence type="ECO:0000313" key="7">
    <source>
        <dbReference type="EMBL" id="KRK38946.1"/>
    </source>
</evidence>
<comment type="caution">
    <text evidence="7">The sequence shown here is derived from an EMBL/GenBank/DDBJ whole genome shotgun (WGS) entry which is preliminary data.</text>
</comment>
<evidence type="ECO:0000256" key="1">
    <source>
        <dbReference type="ARBA" id="ARBA00004141"/>
    </source>
</evidence>
<sequence>MPLGTKLQKKVGYKPLITSGIVLMGISLLMLTRLNQSTSWISMVSMMIILGLGFGLGCLSIVSAVQFVSQDKAGMASGIVNASRQLGTCLGIALLVGTMTHTTNLAKDAIRKDSNNEIARLAIPEPFSTTMKTDLNHALNSETDNNWQVTLKADLKKNQNRRYSIVQPQNSNLKKVYNGTQTIKCSYGRASKQYQDSMEQLILGQKKMSTAIADTQDTQYQLLFELIKSNSNGAEQLCTYENDLKLLSQQSETPANMKKEQLLTMLIAVSKIGLSPAVQTESQFKSQIELLSPNTKSLLVGQQQLLDGQMALLAGLKKSDKLVTGLNQIQTGLYDIDLERRVISYTTILRNSKNTNLTTAYTDTFLVAAIFILLFATAGMYTDREGEFHEDAKE</sequence>
<reference evidence="7 8" key="1">
    <citation type="journal article" date="2015" name="Genome Announc.">
        <title>Expanding the biotechnology potential of lactobacilli through comparative genomics of 213 strains and associated genera.</title>
        <authorList>
            <person name="Sun Z."/>
            <person name="Harris H.M."/>
            <person name="McCann A."/>
            <person name="Guo C."/>
            <person name="Argimon S."/>
            <person name="Zhang W."/>
            <person name="Yang X."/>
            <person name="Jeffery I.B."/>
            <person name="Cooney J.C."/>
            <person name="Kagawa T.F."/>
            <person name="Liu W."/>
            <person name="Song Y."/>
            <person name="Salvetti E."/>
            <person name="Wrobel A."/>
            <person name="Rasinkangas P."/>
            <person name="Parkhill J."/>
            <person name="Rea M.C."/>
            <person name="O'Sullivan O."/>
            <person name="Ritari J."/>
            <person name="Douillard F.P."/>
            <person name="Paul Ross R."/>
            <person name="Yang R."/>
            <person name="Briner A.E."/>
            <person name="Felis G.E."/>
            <person name="de Vos W.M."/>
            <person name="Barrangou R."/>
            <person name="Klaenhammer T.R."/>
            <person name="Caufield P.W."/>
            <person name="Cui Y."/>
            <person name="Zhang H."/>
            <person name="O'Toole P.W."/>
        </authorList>
    </citation>
    <scope>NUCLEOTIDE SEQUENCE [LARGE SCALE GENOMIC DNA]</scope>
    <source>
        <strain evidence="7 8">ATCC 53295</strain>
    </source>
</reference>
<keyword evidence="5 6" id="KW-0472">Membrane</keyword>
<feature type="transmembrane region" description="Helical" evidence="6">
    <location>
        <begin position="12"/>
        <end position="34"/>
    </location>
</feature>
<name>A0A0R1H5S0_9LACO</name>
<dbReference type="PATRIC" id="fig|1267003.4.peg.2118"/>
<dbReference type="AlphaFoldDB" id="A0A0R1H5S0"/>
<keyword evidence="8" id="KW-1185">Reference proteome</keyword>
<evidence type="ECO:0000256" key="4">
    <source>
        <dbReference type="ARBA" id="ARBA00022989"/>
    </source>
</evidence>
<dbReference type="InterPro" id="IPR036259">
    <property type="entry name" value="MFS_trans_sf"/>
</dbReference>
<dbReference type="PANTHER" id="PTHR42718:SF9">
    <property type="entry name" value="MAJOR FACILITATOR SUPERFAMILY MULTIDRUG TRANSPORTER MFSC"/>
    <property type="match status" value="1"/>
</dbReference>
<dbReference type="Proteomes" id="UP000051176">
    <property type="component" value="Unassembled WGS sequence"/>
</dbReference>
<evidence type="ECO:0000256" key="3">
    <source>
        <dbReference type="ARBA" id="ARBA00022692"/>
    </source>
</evidence>
<dbReference type="SUPFAM" id="SSF103473">
    <property type="entry name" value="MFS general substrate transporter"/>
    <property type="match status" value="1"/>
</dbReference>
<dbReference type="Gene3D" id="1.20.1250.20">
    <property type="entry name" value="MFS general substrate transporter like domains"/>
    <property type="match status" value="1"/>
</dbReference>
<keyword evidence="4 6" id="KW-1133">Transmembrane helix</keyword>
<protein>
    <submittedName>
        <fullName evidence="7">MDR-type permease</fullName>
    </submittedName>
</protein>
<evidence type="ECO:0000256" key="2">
    <source>
        <dbReference type="ARBA" id="ARBA00022448"/>
    </source>
</evidence>
<evidence type="ECO:0000256" key="5">
    <source>
        <dbReference type="ARBA" id="ARBA00023136"/>
    </source>
</evidence>
<keyword evidence="3 6" id="KW-0812">Transmembrane</keyword>
<proteinExistence type="predicted"/>
<dbReference type="GO" id="GO:0016020">
    <property type="term" value="C:membrane"/>
    <property type="evidence" value="ECO:0007669"/>
    <property type="project" value="UniProtKB-SubCell"/>
</dbReference>
<evidence type="ECO:0000256" key="6">
    <source>
        <dbReference type="SAM" id="Phobius"/>
    </source>
</evidence>